<reference evidence="3" key="1">
    <citation type="journal article" date="2007" name="Genome Biol.">
        <title>Disruption and pseudoautosomal localization of the major histocompatibility complex in monotremes.</title>
        <authorList>
            <person name="Dohm J.C."/>
            <person name="Tsend-Ayush E."/>
            <person name="Reinhardt R."/>
            <person name="Grutzner F."/>
            <person name="Himmelbauer H."/>
        </authorList>
    </citation>
    <scope>NUCLEOTIDE SEQUENCE</scope>
</reference>
<keyword evidence="2" id="KW-0472">Membrane</keyword>
<accession>A7X5T1</accession>
<sequence length="160" mass="17617">MIFYLPQRYEQSLTNSNTSLDKICCFLIGLAGVTIGLVVAVIILAICLCRLQKRGAELQALWDRESKATGSHSDHYSSLQFSQGLGEASCSGCFALSLRAQDNSLELREEQELHYASLRRLPIGDTGEGAKEEGPKEETRNPTEDFSSDYASVVKRPDPS</sequence>
<dbReference type="GO" id="GO:0000902">
    <property type="term" value="P:cell morphogenesis"/>
    <property type="evidence" value="ECO:0007669"/>
    <property type="project" value="InterPro"/>
</dbReference>
<keyword evidence="2" id="KW-0812">Transmembrane</keyword>
<evidence type="ECO:0000313" key="3">
    <source>
        <dbReference type="EMBL" id="ABU86911.1"/>
    </source>
</evidence>
<gene>
    <name evidence="3" type="primary">Lst1</name>
</gene>
<dbReference type="InterPro" id="IPR007775">
    <property type="entry name" value="Leukocyte-sp_tscrpt_1_LST1"/>
</dbReference>
<proteinExistence type="predicted"/>
<keyword evidence="2" id="KW-1133">Transmembrane helix</keyword>
<evidence type="ECO:0000256" key="2">
    <source>
        <dbReference type="SAM" id="Phobius"/>
    </source>
</evidence>
<dbReference type="GO" id="GO:0006955">
    <property type="term" value="P:immune response"/>
    <property type="evidence" value="ECO:0007669"/>
    <property type="project" value="InterPro"/>
</dbReference>
<feature type="transmembrane region" description="Helical" evidence="2">
    <location>
        <begin position="26"/>
        <end position="49"/>
    </location>
</feature>
<feature type="compositionally biased region" description="Basic and acidic residues" evidence="1">
    <location>
        <begin position="128"/>
        <end position="143"/>
    </location>
</feature>
<protein>
    <submittedName>
        <fullName evidence="3">Lst1</fullName>
    </submittedName>
</protein>
<dbReference type="EMBL" id="EU030444">
    <property type="protein sequence ID" value="ABU86911.1"/>
    <property type="molecule type" value="Genomic_DNA"/>
</dbReference>
<dbReference type="AlphaFoldDB" id="A7X5T1"/>
<organism evidence="3">
    <name type="scientific">Ornithorhynchus anatinus</name>
    <name type="common">Duckbill platypus</name>
    <dbReference type="NCBI Taxonomy" id="9258"/>
    <lineage>
        <taxon>Eukaryota</taxon>
        <taxon>Metazoa</taxon>
        <taxon>Chordata</taxon>
        <taxon>Craniata</taxon>
        <taxon>Vertebrata</taxon>
        <taxon>Euteleostomi</taxon>
        <taxon>Mammalia</taxon>
        <taxon>Monotremata</taxon>
        <taxon>Ornithorhynchidae</taxon>
        <taxon>Ornithorhynchus</taxon>
    </lineage>
</organism>
<dbReference type="Pfam" id="PF05083">
    <property type="entry name" value="LST1"/>
    <property type="match status" value="2"/>
</dbReference>
<feature type="region of interest" description="Disordered" evidence="1">
    <location>
        <begin position="119"/>
        <end position="160"/>
    </location>
</feature>
<dbReference type="PANTHER" id="PTHR15452">
    <property type="entry name" value="LEUKOCYTE-SPECIFIC TRANSCRIPT 1 PROTEIN"/>
    <property type="match status" value="1"/>
</dbReference>
<dbReference type="PANTHER" id="PTHR15452:SF5">
    <property type="entry name" value="LEUKOCYTE-SPECIFIC TRANSCRIPT 1 PROTEIN"/>
    <property type="match status" value="1"/>
</dbReference>
<evidence type="ECO:0000256" key="1">
    <source>
        <dbReference type="SAM" id="MobiDB-lite"/>
    </source>
</evidence>
<dbReference type="GO" id="GO:0016020">
    <property type="term" value="C:membrane"/>
    <property type="evidence" value="ECO:0007669"/>
    <property type="project" value="InterPro"/>
</dbReference>
<name>A7X5T1_ORNAN</name>
<feature type="non-terminal residue" evidence="3">
    <location>
        <position position="160"/>
    </location>
</feature>